<keyword evidence="5" id="KW-0802">TPR repeat</keyword>
<organism evidence="9 10">
    <name type="scientific">Paramuricea clavata</name>
    <name type="common">Red gorgonian</name>
    <name type="synonym">Violescent sea-whip</name>
    <dbReference type="NCBI Taxonomy" id="317549"/>
    <lineage>
        <taxon>Eukaryota</taxon>
        <taxon>Metazoa</taxon>
        <taxon>Cnidaria</taxon>
        <taxon>Anthozoa</taxon>
        <taxon>Octocorallia</taxon>
        <taxon>Malacalcyonacea</taxon>
        <taxon>Plexauridae</taxon>
        <taxon>Paramuricea</taxon>
    </lineage>
</organism>
<keyword evidence="6" id="KW-0206">Cytoskeleton</keyword>
<evidence type="ECO:0000313" key="10">
    <source>
        <dbReference type="Proteomes" id="UP001152795"/>
    </source>
</evidence>
<gene>
    <name evidence="9" type="ORF">PACLA_8A056712</name>
</gene>
<dbReference type="GO" id="GO:0008017">
    <property type="term" value="F:microtubule binding"/>
    <property type="evidence" value="ECO:0007669"/>
    <property type="project" value="TreeGrafter"/>
</dbReference>
<dbReference type="GO" id="GO:0097431">
    <property type="term" value="C:mitotic spindle pole"/>
    <property type="evidence" value="ECO:0007669"/>
    <property type="project" value="TreeGrafter"/>
</dbReference>
<sequence length="317" mass="36661">MTAIVWMCRVKRVIVTSRCFVLATRYFYNCKNHSKLVPSLQKLTRRFITPVVPPVLALSVFGWKSEPKMEVTKSEPEEAEAEAVKHADELYRSKEDKESNEVEVVKSLHAFLTQYKEIANPELLWRLARASHDLAKLSVTDETSKKSLIYEAHEYAKRALASGGEENFACHKWYAITLSNVGDYEGTKQKISNAYEIQNHFKRAIELNPLDATCYHLLGRWCFTVSDVPWYQRKIASAIFDTPPSSSYEEAIDYFERAERLDPSFYSMNQLMIAKGYLNLSKKTEARQWLEKLEKFDVKTEEDKTAVDEAKELLKKC</sequence>
<dbReference type="Pfam" id="PF21033">
    <property type="entry name" value="RMD1-3"/>
    <property type="match status" value="1"/>
</dbReference>
<keyword evidence="3" id="KW-0963">Cytoplasm</keyword>
<dbReference type="EMBL" id="CACRXK020002126">
    <property type="protein sequence ID" value="CAB3992797.1"/>
    <property type="molecule type" value="Genomic_DNA"/>
</dbReference>
<evidence type="ECO:0000256" key="6">
    <source>
        <dbReference type="ARBA" id="ARBA00023212"/>
    </source>
</evidence>
<protein>
    <recommendedName>
        <fullName evidence="7">Regulator of microtubule dynamics protein 1</fullName>
    </recommendedName>
    <alternativeName>
        <fullName evidence="8">Protein FAM82B</fullName>
    </alternativeName>
</protein>
<accession>A0A6S7H9C7</accession>
<evidence type="ECO:0000256" key="1">
    <source>
        <dbReference type="ARBA" id="ARBA00004245"/>
    </source>
</evidence>
<evidence type="ECO:0000256" key="3">
    <source>
        <dbReference type="ARBA" id="ARBA00022490"/>
    </source>
</evidence>
<evidence type="ECO:0000256" key="7">
    <source>
        <dbReference type="ARBA" id="ARBA00039966"/>
    </source>
</evidence>
<name>A0A6S7H9C7_PARCT</name>
<dbReference type="InterPro" id="IPR011990">
    <property type="entry name" value="TPR-like_helical_dom_sf"/>
</dbReference>
<dbReference type="AlphaFoldDB" id="A0A6S7H9C7"/>
<comment type="subunit">
    <text evidence="2">Interacts with microtubules.</text>
</comment>
<comment type="caution">
    <text evidence="9">The sequence shown here is derived from an EMBL/GenBank/DDBJ whole genome shotgun (WGS) entry which is preliminary data.</text>
</comment>
<evidence type="ECO:0000256" key="5">
    <source>
        <dbReference type="ARBA" id="ARBA00022803"/>
    </source>
</evidence>
<comment type="subcellular location">
    <subcellularLocation>
        <location evidence="1">Cytoplasm</location>
        <location evidence="1">Cytoskeleton</location>
    </subcellularLocation>
</comment>
<reference evidence="9" key="1">
    <citation type="submission" date="2020-04" db="EMBL/GenBank/DDBJ databases">
        <authorList>
            <person name="Alioto T."/>
            <person name="Alioto T."/>
            <person name="Gomez Garrido J."/>
        </authorList>
    </citation>
    <scope>NUCLEOTIDE SEQUENCE</scope>
    <source>
        <strain evidence="9">A484AB</strain>
    </source>
</reference>
<evidence type="ECO:0000313" key="9">
    <source>
        <dbReference type="EMBL" id="CAB3992797.1"/>
    </source>
</evidence>
<dbReference type="Gene3D" id="1.25.40.10">
    <property type="entry name" value="Tetratricopeptide repeat domain"/>
    <property type="match status" value="1"/>
</dbReference>
<dbReference type="SUPFAM" id="SSF48452">
    <property type="entry name" value="TPR-like"/>
    <property type="match status" value="1"/>
</dbReference>
<keyword evidence="4" id="KW-0677">Repeat</keyword>
<keyword evidence="10" id="KW-1185">Reference proteome</keyword>
<dbReference type="PANTHER" id="PTHR16056">
    <property type="entry name" value="REGULATOR OF MICROTUBULE DYNAMICS PROTEIN"/>
    <property type="match status" value="1"/>
</dbReference>
<evidence type="ECO:0000256" key="4">
    <source>
        <dbReference type="ARBA" id="ARBA00022737"/>
    </source>
</evidence>
<dbReference type="GO" id="GO:0005739">
    <property type="term" value="C:mitochondrion"/>
    <property type="evidence" value="ECO:0007669"/>
    <property type="project" value="TreeGrafter"/>
</dbReference>
<dbReference type="PANTHER" id="PTHR16056:SF16">
    <property type="entry name" value="REGULATOR OF MICROTUBULE DYNAMICS PROTEIN 1"/>
    <property type="match status" value="1"/>
</dbReference>
<dbReference type="OrthoDB" id="69711at2759"/>
<dbReference type="InterPro" id="IPR049039">
    <property type="entry name" value="RMD1-3_a_helical_rpt"/>
</dbReference>
<dbReference type="Proteomes" id="UP001152795">
    <property type="component" value="Unassembled WGS sequence"/>
</dbReference>
<dbReference type="GO" id="GO:0005876">
    <property type="term" value="C:spindle microtubule"/>
    <property type="evidence" value="ECO:0007669"/>
    <property type="project" value="TreeGrafter"/>
</dbReference>
<evidence type="ECO:0000256" key="8">
    <source>
        <dbReference type="ARBA" id="ARBA00041958"/>
    </source>
</evidence>
<evidence type="ECO:0000256" key="2">
    <source>
        <dbReference type="ARBA" id="ARBA00011375"/>
    </source>
</evidence>
<proteinExistence type="predicted"/>